<feature type="transmembrane region" description="Helical" evidence="1">
    <location>
        <begin position="110"/>
        <end position="131"/>
    </location>
</feature>
<dbReference type="EMBL" id="VOGC01000007">
    <property type="protein sequence ID" value="MQN02052.1"/>
    <property type="molecule type" value="Genomic_DNA"/>
</dbReference>
<reference evidence="2" key="1">
    <citation type="journal article" date="2020" name="Appl. Environ. Microbiol.">
        <title>Medium-Chain Fatty Acid Synthesis by 'Candidatus Weimeria bifida' gen. nov., sp. nov., and 'Candidatus Pseudoramibacter fermentans' sp. nov.</title>
        <authorList>
            <person name="Scarborough M.J."/>
            <person name="Myers K.S."/>
            <person name="Donohue T.J."/>
            <person name="Noguera D.R."/>
        </authorList>
    </citation>
    <scope>NUCLEOTIDE SEQUENCE</scope>
    <source>
        <strain evidence="2">LCO1.1</strain>
    </source>
</reference>
<keyword evidence="1" id="KW-0812">Transmembrane</keyword>
<feature type="transmembrane region" description="Helical" evidence="1">
    <location>
        <begin position="269"/>
        <end position="291"/>
    </location>
</feature>
<dbReference type="Proteomes" id="UP000460257">
    <property type="component" value="Unassembled WGS sequence"/>
</dbReference>
<evidence type="ECO:0000256" key="1">
    <source>
        <dbReference type="SAM" id="Phobius"/>
    </source>
</evidence>
<feature type="transmembrane region" description="Helical" evidence="1">
    <location>
        <begin position="172"/>
        <end position="193"/>
    </location>
</feature>
<protein>
    <recommendedName>
        <fullName evidence="4">Arsenic efflux protein</fullName>
    </recommendedName>
</protein>
<dbReference type="InterPro" id="IPR021552">
    <property type="entry name" value="ArsP_2"/>
</dbReference>
<keyword evidence="1" id="KW-0472">Membrane</keyword>
<feature type="transmembrane region" description="Helical" evidence="1">
    <location>
        <begin position="68"/>
        <end position="89"/>
    </location>
</feature>
<evidence type="ECO:0000313" key="3">
    <source>
        <dbReference type="Proteomes" id="UP000460257"/>
    </source>
</evidence>
<evidence type="ECO:0000313" key="2">
    <source>
        <dbReference type="EMBL" id="MQN02052.1"/>
    </source>
</evidence>
<dbReference type="Pfam" id="PF11449">
    <property type="entry name" value="ArsP_2"/>
    <property type="match status" value="1"/>
</dbReference>
<comment type="caution">
    <text evidence="2">The sequence shown here is derived from an EMBL/GenBank/DDBJ whole genome shotgun (WGS) entry which is preliminary data.</text>
</comment>
<proteinExistence type="predicted"/>
<keyword evidence="3" id="KW-1185">Reference proteome</keyword>
<sequence>MSLFTDALIDATIDTLKLIPFLYITYFLMEILERHTSDKQVQLMAKVDKFGPAIGAAVGAVPQCGFSAAAASLYSGGVISVGTLIAVFASTSDEMLPLFISQHVALGKMLSILVTKAFLGMISGFGIDFIVRHTKYHIKSEKHIRDICEREHCGTAEDEHTNVFLAALKHTLQIVIFIFIISVVLTLVVDGVGKNAVASVIAGNPVLGVLLSTLIGLIPNCAASVMITQLYIDGLMSAGQMIAGLVVGAGVGLMVLFRTNDNHMKENIVITIMLYCVGVFWGLIFEGLGIVF</sequence>
<feature type="transmembrane region" description="Helical" evidence="1">
    <location>
        <begin position="238"/>
        <end position="257"/>
    </location>
</feature>
<name>A0A6N7J0K9_9FIRM</name>
<feature type="transmembrane region" description="Helical" evidence="1">
    <location>
        <begin position="205"/>
        <end position="232"/>
    </location>
</feature>
<keyword evidence="1" id="KW-1133">Transmembrane helix</keyword>
<dbReference type="NCBIfam" id="NF037962">
    <property type="entry name" value="arsenic_eff"/>
    <property type="match status" value="1"/>
</dbReference>
<organism evidence="2 3">
    <name type="scientific">Candidatus Weimeria bifida</name>
    <dbReference type="NCBI Taxonomy" id="2599074"/>
    <lineage>
        <taxon>Bacteria</taxon>
        <taxon>Bacillati</taxon>
        <taxon>Bacillota</taxon>
        <taxon>Clostridia</taxon>
        <taxon>Lachnospirales</taxon>
        <taxon>Lachnospiraceae</taxon>
        <taxon>Candidatus Weimeria</taxon>
    </lineage>
</organism>
<dbReference type="AlphaFoldDB" id="A0A6N7J0K9"/>
<gene>
    <name evidence="2" type="ORF">FRC54_09170</name>
</gene>
<evidence type="ECO:0008006" key="4">
    <source>
        <dbReference type="Google" id="ProtNLM"/>
    </source>
</evidence>
<accession>A0A6N7J0K9</accession>